<keyword evidence="1" id="KW-0732">Signal</keyword>
<dbReference type="EMBL" id="JABCSC020000001">
    <property type="protein sequence ID" value="NSL53398.1"/>
    <property type="molecule type" value="Genomic_DNA"/>
</dbReference>
<feature type="chain" id="PRO_5047308567" description="DUF3828 domain-containing protein" evidence="1">
    <location>
        <begin position="20"/>
        <end position="154"/>
    </location>
</feature>
<evidence type="ECO:0000256" key="1">
    <source>
        <dbReference type="SAM" id="SignalP"/>
    </source>
</evidence>
<gene>
    <name evidence="2" type="ORF">HJ583_000020</name>
</gene>
<comment type="caution">
    <text evidence="2">The sequence shown here is derived from an EMBL/GenBank/DDBJ whole genome shotgun (WGS) entry which is preliminary data.</text>
</comment>
<organism evidence="2 3">
    <name type="scientific">Uliginosibacterium aquaticum</name>
    <dbReference type="NCBI Taxonomy" id="2731212"/>
    <lineage>
        <taxon>Bacteria</taxon>
        <taxon>Pseudomonadati</taxon>
        <taxon>Pseudomonadota</taxon>
        <taxon>Betaproteobacteria</taxon>
        <taxon>Rhodocyclales</taxon>
        <taxon>Zoogloeaceae</taxon>
        <taxon>Uliginosibacterium</taxon>
    </lineage>
</organism>
<sequence>MQRFLSALACSLALLPAQAACPEEAALALRFMQGYLAYNDAVFLGSSSQPVEAWLDANPLASPGLRKAYRAKQAEGLQRDPELGWGFDLLLDAQDYPEQGFELRRCPAPGYVELQGRGWPEFSVTVKTVRLGKALRIDGAGVLNIPPARRARQH</sequence>
<reference evidence="2 3" key="1">
    <citation type="submission" date="2020-06" db="EMBL/GenBank/DDBJ databases">
        <title>Draft genome of Uliginosibacterium sp. IMCC34675.</title>
        <authorList>
            <person name="Song J."/>
        </authorList>
    </citation>
    <scope>NUCLEOTIDE SEQUENCE [LARGE SCALE GENOMIC DNA]</scope>
    <source>
        <strain evidence="2 3">IMCC34675</strain>
    </source>
</reference>
<name>A0ABX2ICL7_9RHOO</name>
<evidence type="ECO:0000313" key="3">
    <source>
        <dbReference type="Proteomes" id="UP000778523"/>
    </source>
</evidence>
<evidence type="ECO:0000313" key="2">
    <source>
        <dbReference type="EMBL" id="NSL53398.1"/>
    </source>
</evidence>
<proteinExistence type="predicted"/>
<keyword evidence="3" id="KW-1185">Reference proteome</keyword>
<accession>A0ABX2ICL7</accession>
<dbReference type="Proteomes" id="UP000778523">
    <property type="component" value="Unassembled WGS sequence"/>
</dbReference>
<dbReference type="RefSeq" id="WP_170019405.1">
    <property type="nucleotide sequence ID" value="NZ_JABCSC020000001.1"/>
</dbReference>
<feature type="signal peptide" evidence="1">
    <location>
        <begin position="1"/>
        <end position="19"/>
    </location>
</feature>
<protein>
    <recommendedName>
        <fullName evidence="4">DUF3828 domain-containing protein</fullName>
    </recommendedName>
</protein>
<evidence type="ECO:0008006" key="4">
    <source>
        <dbReference type="Google" id="ProtNLM"/>
    </source>
</evidence>